<keyword evidence="2" id="KW-1185">Reference proteome</keyword>
<dbReference type="EMBL" id="SISK01000001">
    <property type="protein sequence ID" value="TBN43604.1"/>
    <property type="molecule type" value="Genomic_DNA"/>
</dbReference>
<accession>A0A4Q9G4I1</accession>
<dbReference type="Proteomes" id="UP000293520">
    <property type="component" value="Unassembled WGS sequence"/>
</dbReference>
<evidence type="ECO:0000313" key="2">
    <source>
        <dbReference type="Proteomes" id="UP000293520"/>
    </source>
</evidence>
<name>A0A4Q9G4I1_9RHOB</name>
<dbReference type="RefSeq" id="WP_130989307.1">
    <property type="nucleotide sequence ID" value="NZ_SISK01000001.1"/>
</dbReference>
<comment type="caution">
    <text evidence="1">The sequence shown here is derived from an EMBL/GenBank/DDBJ whole genome shotgun (WGS) entry which is preliminary data.</text>
</comment>
<protein>
    <submittedName>
        <fullName evidence="1">Uncharacterized protein</fullName>
    </submittedName>
</protein>
<sequence>MVDSITVRLDPNLASRLGEFLTQNPSLSAASVAARALDEFLPKAPKVVSTKPSKPSGGQDEFTGREGYEFGISAGRALASKIGDLVSPVATELKLPDGRRATLRTAKGRNTQWGCLNTLLERIDVVLCAFTPDGSNFDVWEIDAKVWAREARNASPGHKLHNKLTLLGKSGVEKFGKPFGSYSI</sequence>
<proteinExistence type="predicted"/>
<dbReference type="AlphaFoldDB" id="A0A4Q9G4I1"/>
<evidence type="ECO:0000313" key="1">
    <source>
        <dbReference type="EMBL" id="TBN43604.1"/>
    </source>
</evidence>
<gene>
    <name evidence="1" type="ORF">EYE42_00185</name>
</gene>
<reference evidence="1 2" key="1">
    <citation type="submission" date="2019-02" db="EMBL/GenBank/DDBJ databases">
        <title>Paracoccus subflavus sp. nov., isolated from marine sediment of the Pacific Ocean.</title>
        <authorList>
            <person name="Zhang G."/>
        </authorList>
    </citation>
    <scope>NUCLEOTIDE SEQUENCE [LARGE SCALE GENOMIC DNA]</scope>
    <source>
        <strain evidence="1 2">GY0581</strain>
    </source>
</reference>
<organism evidence="1 2">
    <name type="scientific">Paracoccus subflavus</name>
    <dbReference type="NCBI Taxonomy" id="2528244"/>
    <lineage>
        <taxon>Bacteria</taxon>
        <taxon>Pseudomonadati</taxon>
        <taxon>Pseudomonadota</taxon>
        <taxon>Alphaproteobacteria</taxon>
        <taxon>Rhodobacterales</taxon>
        <taxon>Paracoccaceae</taxon>
        <taxon>Paracoccus</taxon>
    </lineage>
</organism>
<dbReference type="OrthoDB" id="7845877at2"/>